<keyword evidence="2" id="KW-1133">Transmembrane helix</keyword>
<dbReference type="Pfam" id="PF04350">
    <property type="entry name" value="PilO"/>
    <property type="match status" value="1"/>
</dbReference>
<dbReference type="AlphaFoldDB" id="A0A7C1BBB1"/>
<accession>A0A7C1BBB1</accession>
<dbReference type="GO" id="GO:0043683">
    <property type="term" value="P:type IV pilus assembly"/>
    <property type="evidence" value="ECO:0007669"/>
    <property type="project" value="InterPro"/>
</dbReference>
<evidence type="ECO:0008006" key="4">
    <source>
        <dbReference type="Google" id="ProtNLM"/>
    </source>
</evidence>
<protein>
    <recommendedName>
        <fullName evidence="4">Pilus assembly protein PilO</fullName>
    </recommendedName>
</protein>
<keyword evidence="1" id="KW-0175">Coiled coil</keyword>
<keyword evidence="2" id="KW-0812">Transmembrane</keyword>
<feature type="transmembrane region" description="Helical" evidence="2">
    <location>
        <begin position="12"/>
        <end position="32"/>
    </location>
</feature>
<proteinExistence type="predicted"/>
<name>A0A7C1BBB1_UNCW3</name>
<dbReference type="Proteomes" id="UP000885931">
    <property type="component" value="Unassembled WGS sequence"/>
</dbReference>
<reference evidence="3" key="1">
    <citation type="journal article" date="2020" name="mSystems">
        <title>Genome- and Community-Level Interaction Insights into Carbon Utilization and Element Cycling Functions of Hydrothermarchaeota in Hydrothermal Sediment.</title>
        <authorList>
            <person name="Zhou Z."/>
            <person name="Liu Y."/>
            <person name="Xu W."/>
            <person name="Pan J."/>
            <person name="Luo Z.H."/>
            <person name="Li M."/>
        </authorList>
    </citation>
    <scope>NUCLEOTIDE SEQUENCE [LARGE SCALE GENOMIC DNA]</scope>
    <source>
        <strain evidence="3">HyVt-237</strain>
    </source>
</reference>
<dbReference type="PANTHER" id="PTHR39555:SF1">
    <property type="entry name" value="TYPE IV PILUS INNER MEMBRANE COMPONENT PILO"/>
    <property type="match status" value="1"/>
</dbReference>
<feature type="coiled-coil region" evidence="1">
    <location>
        <begin position="38"/>
        <end position="65"/>
    </location>
</feature>
<dbReference type="PANTHER" id="PTHR39555">
    <property type="entry name" value="FIMBRIAL ASSEMBLY PROTEIN PILO-LIKE PROTEIN-RELATED"/>
    <property type="match status" value="1"/>
</dbReference>
<dbReference type="InterPro" id="IPR007445">
    <property type="entry name" value="PilO"/>
</dbReference>
<dbReference type="GO" id="GO:0043107">
    <property type="term" value="P:type IV pilus-dependent motility"/>
    <property type="evidence" value="ECO:0007669"/>
    <property type="project" value="InterPro"/>
</dbReference>
<evidence type="ECO:0000256" key="2">
    <source>
        <dbReference type="SAM" id="Phobius"/>
    </source>
</evidence>
<evidence type="ECO:0000313" key="3">
    <source>
        <dbReference type="EMBL" id="HDM89950.1"/>
    </source>
</evidence>
<organism evidence="3">
    <name type="scientific">candidate division WOR-3 bacterium</name>
    <dbReference type="NCBI Taxonomy" id="2052148"/>
    <lineage>
        <taxon>Bacteria</taxon>
        <taxon>Bacteria division WOR-3</taxon>
    </lineage>
</organism>
<dbReference type="Gene3D" id="3.30.70.60">
    <property type="match status" value="1"/>
</dbReference>
<keyword evidence="2" id="KW-0472">Membrane</keyword>
<dbReference type="InterPro" id="IPR014717">
    <property type="entry name" value="Transl_elong_EF1B/ribsomal_bS6"/>
</dbReference>
<dbReference type="EMBL" id="DRBW01000073">
    <property type="protein sequence ID" value="HDM89950.1"/>
    <property type="molecule type" value="Genomic_DNA"/>
</dbReference>
<sequence length="194" mass="22511">MDFKKASFRNTFLVVLIVSMVLAFFYNSMIYGPRKKNLTKLKTELKEAQTNLDVLKARAMNIDKVKAELDSLTRMWNVLKKYLPTEQDLPEWLREIADAGRRSGIDFLLFKPQQPISHELYTEYPAEIRVRSGYHELGTFLSFLVNLPRLTKIRHLSMNTFKNPKVPAQTMEVSFTASTFIYMPKPAQAEEGKK</sequence>
<evidence type="ECO:0000256" key="1">
    <source>
        <dbReference type="SAM" id="Coils"/>
    </source>
</evidence>
<gene>
    <name evidence="3" type="ORF">ENG67_01940</name>
</gene>
<comment type="caution">
    <text evidence="3">The sequence shown here is derived from an EMBL/GenBank/DDBJ whole genome shotgun (WGS) entry which is preliminary data.</text>
</comment>